<organism evidence="2 3">
    <name type="scientific">Schizopora paradoxa</name>
    <dbReference type="NCBI Taxonomy" id="27342"/>
    <lineage>
        <taxon>Eukaryota</taxon>
        <taxon>Fungi</taxon>
        <taxon>Dikarya</taxon>
        <taxon>Basidiomycota</taxon>
        <taxon>Agaricomycotina</taxon>
        <taxon>Agaricomycetes</taxon>
        <taxon>Hymenochaetales</taxon>
        <taxon>Schizoporaceae</taxon>
        <taxon>Schizopora</taxon>
    </lineage>
</organism>
<keyword evidence="3" id="KW-1185">Reference proteome</keyword>
<feature type="compositionally biased region" description="Basic and acidic residues" evidence="1">
    <location>
        <begin position="67"/>
        <end position="93"/>
    </location>
</feature>
<dbReference type="InParanoid" id="A0A0H2RDB2"/>
<evidence type="ECO:0000313" key="3">
    <source>
        <dbReference type="Proteomes" id="UP000053477"/>
    </source>
</evidence>
<reference evidence="2 3" key="1">
    <citation type="submission" date="2015-04" db="EMBL/GenBank/DDBJ databases">
        <title>Complete genome sequence of Schizopora paradoxa KUC8140, a cosmopolitan wood degrader in East Asia.</title>
        <authorList>
            <consortium name="DOE Joint Genome Institute"/>
            <person name="Min B."/>
            <person name="Park H."/>
            <person name="Jang Y."/>
            <person name="Kim J.-J."/>
            <person name="Kim K.H."/>
            <person name="Pangilinan J."/>
            <person name="Lipzen A."/>
            <person name="Riley R."/>
            <person name="Grigoriev I.V."/>
            <person name="Spatafora J.W."/>
            <person name="Choi I.-G."/>
        </authorList>
    </citation>
    <scope>NUCLEOTIDE SEQUENCE [LARGE SCALE GENOMIC DNA]</scope>
    <source>
        <strain evidence="2 3">KUC8140</strain>
    </source>
</reference>
<dbReference type="Proteomes" id="UP000053477">
    <property type="component" value="Unassembled WGS sequence"/>
</dbReference>
<gene>
    <name evidence="2" type="ORF">SCHPADRAFT_647335</name>
</gene>
<evidence type="ECO:0000256" key="1">
    <source>
        <dbReference type="SAM" id="MobiDB-lite"/>
    </source>
</evidence>
<evidence type="ECO:0000313" key="2">
    <source>
        <dbReference type="EMBL" id="KLO07488.1"/>
    </source>
</evidence>
<dbReference type="EMBL" id="KQ086136">
    <property type="protein sequence ID" value="KLO07488.1"/>
    <property type="molecule type" value="Genomic_DNA"/>
</dbReference>
<sequence length="158" mass="17805">MMPVDSQEKEPYNVKSLRSSASVSTRGTRCSIIRVVQAVSSFLLSCHSVQRECDSLLFRYLRVGDGERKAKTRRKPSEAEERQVGSHGSEGHSELNTPTSCGTLFSSSHTIQRQSLCLLPYTRLLERINDSADDVPERFASDFQLQLISNFVPRFFST</sequence>
<dbReference type="AlphaFoldDB" id="A0A0H2RDB2"/>
<feature type="region of interest" description="Disordered" evidence="1">
    <location>
        <begin position="67"/>
        <end position="99"/>
    </location>
</feature>
<protein>
    <submittedName>
        <fullName evidence="2">Uncharacterized protein</fullName>
    </submittedName>
</protein>
<proteinExistence type="predicted"/>
<accession>A0A0H2RDB2</accession>
<name>A0A0H2RDB2_9AGAM</name>